<keyword evidence="1" id="KW-0472">Membrane</keyword>
<dbReference type="STRING" id="749551.HMPREF9555_02218"/>
<dbReference type="EMBL" id="AECV01000064">
    <property type="protein sequence ID" value="EFW28615.1"/>
    <property type="molecule type" value="Genomic_DNA"/>
</dbReference>
<keyword evidence="1" id="KW-1003">Cell membrane</keyword>
<dbReference type="PANTHER" id="PTHR33383">
    <property type="entry name" value="MEMBRANE PROTEIN INSERTION EFFICIENCY FACTOR-RELATED"/>
    <property type="match status" value="1"/>
</dbReference>
<dbReference type="InterPro" id="IPR002696">
    <property type="entry name" value="Membr_insert_effic_factor_YidD"/>
</dbReference>
<comment type="caution">
    <text evidence="2">The sequence shown here is derived from an EMBL/GenBank/DDBJ whole genome shotgun (WGS) entry which is preliminary data.</text>
</comment>
<comment type="similarity">
    <text evidence="1">Belongs to the UPF0161 family.</text>
</comment>
<comment type="subcellular location">
    <subcellularLocation>
        <location evidence="1">Cell membrane</location>
        <topology evidence="1">Peripheral membrane protein</topology>
        <orientation evidence="1">Cytoplasmic side</orientation>
    </subcellularLocation>
</comment>
<dbReference type="RefSeq" id="WP_009350865.1">
    <property type="nucleotide sequence ID" value="NZ_GL638158.1"/>
</dbReference>
<comment type="function">
    <text evidence="1">Could be involved in insertion of integral membrane proteins into the membrane.</text>
</comment>
<sequence>MKRILLFVIRFYRSCISPFLPPMCRYQPTCSAYAMEAIERYGARRGGWMAVRRILRCHPWHEGGYDPVRRET</sequence>
<dbReference type="SMART" id="SM01234">
    <property type="entry name" value="Haemolytic"/>
    <property type="match status" value="1"/>
</dbReference>
<dbReference type="HAMAP" id="MF_00386">
    <property type="entry name" value="UPF0161_YidD"/>
    <property type="match status" value="1"/>
</dbReference>
<organism evidence="2 3">
    <name type="scientific">Selenomonas artemidis F0399</name>
    <dbReference type="NCBI Taxonomy" id="749551"/>
    <lineage>
        <taxon>Bacteria</taxon>
        <taxon>Bacillati</taxon>
        <taxon>Bacillota</taxon>
        <taxon>Negativicutes</taxon>
        <taxon>Selenomonadales</taxon>
        <taxon>Selenomonadaceae</taxon>
        <taxon>Selenomonas</taxon>
    </lineage>
</organism>
<gene>
    <name evidence="2" type="ORF">HMPREF9555_02218</name>
</gene>
<dbReference type="NCBIfam" id="TIGR00278">
    <property type="entry name" value="membrane protein insertion efficiency factor YidD"/>
    <property type="match status" value="1"/>
</dbReference>
<dbReference type="HOGENOM" id="CLU_144811_6_1_9"/>
<reference evidence="2 3" key="1">
    <citation type="submission" date="2010-08" db="EMBL/GenBank/DDBJ databases">
        <authorList>
            <person name="Weinstock G."/>
            <person name="Sodergren E."/>
            <person name="Clifton S."/>
            <person name="Fulton L."/>
            <person name="Fulton B."/>
            <person name="Courtney L."/>
            <person name="Fronick C."/>
            <person name="Harrison M."/>
            <person name="Strong C."/>
            <person name="Farmer C."/>
            <person name="Delahaunty K."/>
            <person name="Markovic C."/>
            <person name="Hall O."/>
            <person name="Minx P."/>
            <person name="Tomlinson C."/>
            <person name="Mitreva M."/>
            <person name="Hou S."/>
            <person name="Chen J."/>
            <person name="Wollam A."/>
            <person name="Pepin K.H."/>
            <person name="Johnson M."/>
            <person name="Bhonagiri V."/>
            <person name="Zhang X."/>
            <person name="Suruliraj S."/>
            <person name="Warren W."/>
            <person name="Chinwalla A."/>
            <person name="Mardis E.R."/>
            <person name="Wilson R.K."/>
        </authorList>
    </citation>
    <scope>NUCLEOTIDE SEQUENCE [LARGE SCALE GENOMIC DNA]</scope>
    <source>
        <strain evidence="2 3">F0399</strain>
    </source>
</reference>
<evidence type="ECO:0000256" key="1">
    <source>
        <dbReference type="HAMAP-Rule" id="MF_00386"/>
    </source>
</evidence>
<dbReference type="Proteomes" id="UP000004633">
    <property type="component" value="Unassembled WGS sequence"/>
</dbReference>
<dbReference type="Pfam" id="PF01809">
    <property type="entry name" value="YidD"/>
    <property type="match status" value="1"/>
</dbReference>
<proteinExistence type="inferred from homology"/>
<dbReference type="PANTHER" id="PTHR33383:SF1">
    <property type="entry name" value="MEMBRANE PROTEIN INSERTION EFFICIENCY FACTOR-RELATED"/>
    <property type="match status" value="1"/>
</dbReference>
<evidence type="ECO:0000313" key="2">
    <source>
        <dbReference type="EMBL" id="EFW28615.1"/>
    </source>
</evidence>
<accession>E7N5C3</accession>
<evidence type="ECO:0000313" key="3">
    <source>
        <dbReference type="Proteomes" id="UP000004633"/>
    </source>
</evidence>
<dbReference type="AlphaFoldDB" id="E7N5C3"/>
<dbReference type="GO" id="GO:0005886">
    <property type="term" value="C:plasma membrane"/>
    <property type="evidence" value="ECO:0007669"/>
    <property type="project" value="UniProtKB-SubCell"/>
</dbReference>
<protein>
    <recommendedName>
        <fullName evidence="1">Putative membrane protein insertion efficiency factor</fullName>
    </recommendedName>
</protein>
<name>E7N5C3_9FIRM</name>
<keyword evidence="3" id="KW-1185">Reference proteome</keyword>